<feature type="signal peptide" evidence="1">
    <location>
        <begin position="1"/>
        <end position="22"/>
    </location>
</feature>
<sequence>MKRRLVLMGGAAAAATLFSGCASQNLDAYAGERPELDLRRYFNGRLTAYGIFQDRSGQVVRRFTVVMEGRWDGDQGVLDEAFTYSDGRTERRVWRLTRLADGRYTGRADDVVGEASGQVRGNAFNWRYTLRLPVDGRTYDVQFDDWMYLMDDRVMLNKAVMSKFGIRLGEVTLTFVKG</sequence>
<evidence type="ECO:0000256" key="1">
    <source>
        <dbReference type="SAM" id="SignalP"/>
    </source>
</evidence>
<accession>A0A2S5SU84</accession>
<dbReference type="EMBL" id="PSNX01000008">
    <property type="protein sequence ID" value="PPE66269.1"/>
    <property type="molecule type" value="Genomic_DNA"/>
</dbReference>
<protein>
    <submittedName>
        <fullName evidence="2">DUF3833 domain-containing protein</fullName>
    </submittedName>
</protein>
<organism evidence="2 3">
    <name type="scientific">Caldimonas caldifontis</name>
    <dbReference type="NCBI Taxonomy" id="1452508"/>
    <lineage>
        <taxon>Bacteria</taxon>
        <taxon>Pseudomonadati</taxon>
        <taxon>Pseudomonadota</taxon>
        <taxon>Betaproteobacteria</taxon>
        <taxon>Burkholderiales</taxon>
        <taxon>Sphaerotilaceae</taxon>
        <taxon>Caldimonas</taxon>
    </lineage>
</organism>
<evidence type="ECO:0000313" key="2">
    <source>
        <dbReference type="EMBL" id="PPE66269.1"/>
    </source>
</evidence>
<keyword evidence="1" id="KW-0732">Signal</keyword>
<comment type="caution">
    <text evidence="2">The sequence shown here is derived from an EMBL/GenBank/DDBJ whole genome shotgun (WGS) entry which is preliminary data.</text>
</comment>
<gene>
    <name evidence="2" type="ORF">C1704_09845</name>
</gene>
<reference evidence="2 3" key="1">
    <citation type="submission" date="2018-02" db="EMBL/GenBank/DDBJ databases">
        <title>Reclassifiation of [Polyangium] brachysporum DSM 7029 as Guopingzhaonella breviflexa gen. nov., sp. nov., a member of the family Comamonadaceae.</title>
        <authorList>
            <person name="Tang B."/>
        </authorList>
    </citation>
    <scope>NUCLEOTIDE SEQUENCE [LARGE SCALE GENOMIC DNA]</scope>
    <source>
        <strain evidence="2 3">BCRC 80649</strain>
    </source>
</reference>
<feature type="chain" id="PRO_5015677397" evidence="1">
    <location>
        <begin position="23"/>
        <end position="178"/>
    </location>
</feature>
<dbReference type="Pfam" id="PF12915">
    <property type="entry name" value="DUF3833"/>
    <property type="match status" value="1"/>
</dbReference>
<keyword evidence="3" id="KW-1185">Reference proteome</keyword>
<proteinExistence type="predicted"/>
<dbReference type="RefSeq" id="WP_104302552.1">
    <property type="nucleotide sequence ID" value="NZ_PSNX01000008.1"/>
</dbReference>
<dbReference type="InterPro" id="IPR024409">
    <property type="entry name" value="DUF3833"/>
</dbReference>
<dbReference type="PROSITE" id="PS51257">
    <property type="entry name" value="PROKAR_LIPOPROTEIN"/>
    <property type="match status" value="1"/>
</dbReference>
<dbReference type="Proteomes" id="UP000238605">
    <property type="component" value="Unassembled WGS sequence"/>
</dbReference>
<dbReference type="OrthoDB" id="5296954at2"/>
<name>A0A2S5SU84_9BURK</name>
<evidence type="ECO:0000313" key="3">
    <source>
        <dbReference type="Proteomes" id="UP000238605"/>
    </source>
</evidence>
<dbReference type="AlphaFoldDB" id="A0A2S5SU84"/>